<comment type="caution">
    <text evidence="9">The sequence shown here is derived from an EMBL/GenBank/DDBJ whole genome shotgun (WGS) entry which is preliminary data.</text>
</comment>
<evidence type="ECO:0000259" key="8">
    <source>
        <dbReference type="Pfam" id="PF14322"/>
    </source>
</evidence>
<feature type="domain" description="RagB/SusD" evidence="7">
    <location>
        <begin position="321"/>
        <end position="522"/>
    </location>
</feature>
<name>A0A4R3KZD0_9SPHI</name>
<keyword evidence="3 6" id="KW-0732">Signal</keyword>
<keyword evidence="4" id="KW-0472">Membrane</keyword>
<organism evidence="9 10">
    <name type="scientific">Anseongella ginsenosidimutans</name>
    <dbReference type="NCBI Taxonomy" id="496056"/>
    <lineage>
        <taxon>Bacteria</taxon>
        <taxon>Pseudomonadati</taxon>
        <taxon>Bacteroidota</taxon>
        <taxon>Sphingobacteriia</taxon>
        <taxon>Sphingobacteriales</taxon>
        <taxon>Sphingobacteriaceae</taxon>
        <taxon>Anseongella</taxon>
    </lineage>
</organism>
<reference evidence="9 10" key="1">
    <citation type="submission" date="2019-03" db="EMBL/GenBank/DDBJ databases">
        <title>Genomic Encyclopedia of Type Strains, Phase IV (KMG-IV): sequencing the most valuable type-strain genomes for metagenomic binning, comparative biology and taxonomic classification.</title>
        <authorList>
            <person name="Goeker M."/>
        </authorList>
    </citation>
    <scope>NUCLEOTIDE SEQUENCE [LARGE SCALE GENOMIC DNA]</scope>
    <source>
        <strain evidence="9 10">DSM 21100</strain>
    </source>
</reference>
<dbReference type="Pfam" id="PF14322">
    <property type="entry name" value="SusD-like_3"/>
    <property type="match status" value="1"/>
</dbReference>
<dbReference type="InterPro" id="IPR012944">
    <property type="entry name" value="SusD_RagB_dom"/>
</dbReference>
<comment type="similarity">
    <text evidence="2">Belongs to the SusD family.</text>
</comment>
<dbReference type="PROSITE" id="PS51257">
    <property type="entry name" value="PROKAR_LIPOPROTEIN"/>
    <property type="match status" value="1"/>
</dbReference>
<dbReference type="Proteomes" id="UP000295807">
    <property type="component" value="Unassembled WGS sequence"/>
</dbReference>
<dbReference type="GO" id="GO:0009279">
    <property type="term" value="C:cell outer membrane"/>
    <property type="evidence" value="ECO:0007669"/>
    <property type="project" value="UniProtKB-SubCell"/>
</dbReference>
<dbReference type="SUPFAM" id="SSF48452">
    <property type="entry name" value="TPR-like"/>
    <property type="match status" value="1"/>
</dbReference>
<dbReference type="OrthoDB" id="5694214at2"/>
<evidence type="ECO:0000256" key="4">
    <source>
        <dbReference type="ARBA" id="ARBA00023136"/>
    </source>
</evidence>
<feature type="signal peptide" evidence="6">
    <location>
        <begin position="1"/>
        <end position="18"/>
    </location>
</feature>
<feature type="domain" description="SusD-like N-terminal" evidence="8">
    <location>
        <begin position="100"/>
        <end position="201"/>
    </location>
</feature>
<evidence type="ECO:0000259" key="7">
    <source>
        <dbReference type="Pfam" id="PF07980"/>
    </source>
</evidence>
<keyword evidence="10" id="KW-1185">Reference proteome</keyword>
<sequence>MKKLFTIIVALFALTATSCTEQLMEESETSLTSVELYSTPAGLEKAMIGLYVLEQRGPRDGAWWDGAEILSIIGGTDITVMNGGPANGYRIYDKIEMQNGDGVASTIWKYHYSVIGKANEIIYYGEQLAESNPEVKNTIAQARYFRAHSYFWLFKKYDRIWLNTEPTTPENVNQPRDYRPATPEEIYALVNSDLDYAIENLDKGIRDPGKVTEALARHIKANVAMWQENWSEAIKQTEEIFKHTGYALVPLDQLFSGAKLDHSESLYILRSAKGGYDVATNRMQSHFIPWYDKVCGERSFLNGGWGWGWMYPNAYLFGLYDQEHDQRYQQFYKTEYIVTKVVPGMPAGTKVGDVVKVTEENKSLYYTAFHPTTTKFVDQWTVSSPDDGWSYKDFMVYRLAQTYLFAAEAYMRNGDNTNALKYYNKTWTRAGNAPETGTITEQMIMDEQARELGLEGHRWFFLKRIGKLISQVRQYAGEENPYTAENYLLPRTNIQEHNIRWPLPNSELNIMGKENFPQNPGYNP</sequence>
<evidence type="ECO:0000256" key="5">
    <source>
        <dbReference type="ARBA" id="ARBA00023237"/>
    </source>
</evidence>
<evidence type="ECO:0000256" key="2">
    <source>
        <dbReference type="ARBA" id="ARBA00006275"/>
    </source>
</evidence>
<dbReference type="AlphaFoldDB" id="A0A4R3KZD0"/>
<keyword evidence="5" id="KW-0998">Cell outer membrane</keyword>
<accession>A0A4R3KZD0</accession>
<evidence type="ECO:0000256" key="3">
    <source>
        <dbReference type="ARBA" id="ARBA00022729"/>
    </source>
</evidence>
<evidence type="ECO:0000313" key="9">
    <source>
        <dbReference type="EMBL" id="TCS89980.1"/>
    </source>
</evidence>
<dbReference type="Gene3D" id="1.25.40.390">
    <property type="match status" value="1"/>
</dbReference>
<evidence type="ECO:0000313" key="10">
    <source>
        <dbReference type="Proteomes" id="UP000295807"/>
    </source>
</evidence>
<dbReference type="EMBL" id="SMAD01000001">
    <property type="protein sequence ID" value="TCS89980.1"/>
    <property type="molecule type" value="Genomic_DNA"/>
</dbReference>
<dbReference type="InterPro" id="IPR033985">
    <property type="entry name" value="SusD-like_N"/>
</dbReference>
<protein>
    <submittedName>
        <fullName evidence="9">Putative outer membrane starch-binding protein</fullName>
    </submittedName>
</protein>
<proteinExistence type="inferred from homology"/>
<feature type="chain" id="PRO_5020462504" evidence="6">
    <location>
        <begin position="19"/>
        <end position="524"/>
    </location>
</feature>
<comment type="subcellular location">
    <subcellularLocation>
        <location evidence="1">Cell outer membrane</location>
    </subcellularLocation>
</comment>
<gene>
    <name evidence="9" type="ORF">EDD80_101177</name>
</gene>
<evidence type="ECO:0000256" key="6">
    <source>
        <dbReference type="SAM" id="SignalP"/>
    </source>
</evidence>
<dbReference type="RefSeq" id="WP_132127451.1">
    <property type="nucleotide sequence ID" value="NZ_CP042432.1"/>
</dbReference>
<dbReference type="InterPro" id="IPR011990">
    <property type="entry name" value="TPR-like_helical_dom_sf"/>
</dbReference>
<evidence type="ECO:0000256" key="1">
    <source>
        <dbReference type="ARBA" id="ARBA00004442"/>
    </source>
</evidence>
<dbReference type="Pfam" id="PF07980">
    <property type="entry name" value="SusD_RagB"/>
    <property type="match status" value="1"/>
</dbReference>